<name>A0A2V2LBC3_9RHOB</name>
<evidence type="ECO:0000313" key="1">
    <source>
        <dbReference type="EMBL" id="PWR01001.1"/>
    </source>
</evidence>
<dbReference type="EMBL" id="QGKU01000064">
    <property type="protein sequence ID" value="PWR01001.1"/>
    <property type="molecule type" value="Genomic_DNA"/>
</dbReference>
<keyword evidence="2" id="KW-1185">Reference proteome</keyword>
<gene>
    <name evidence="1" type="ORF">DKT77_19240</name>
</gene>
<reference evidence="1 2" key="1">
    <citation type="submission" date="2018-05" db="EMBL/GenBank/DDBJ databases">
        <title>Rhodobacteraceae gen. nov., sp. nov. isolated from sea water.</title>
        <authorList>
            <person name="Ren Y."/>
        </authorList>
    </citation>
    <scope>NUCLEOTIDE SEQUENCE [LARGE SCALE GENOMIC DNA]</scope>
    <source>
        <strain evidence="1 2">TG-679</strain>
    </source>
</reference>
<evidence type="ECO:0000313" key="2">
    <source>
        <dbReference type="Proteomes" id="UP000245680"/>
    </source>
</evidence>
<proteinExistence type="predicted"/>
<dbReference type="Proteomes" id="UP000245680">
    <property type="component" value="Unassembled WGS sequence"/>
</dbReference>
<sequence>MAAPQGAIPAAFLFFLAQLATCLRAERALEAAEIHDAAAHTIHVLETEAGWERLHDALTRVAALPARGAGDHALQRVAAVFTALSMLEERSEAWVIADVFGAASAAFELPGDTPARRQINRMVRLGFRLLDEMVALPVFGGTPDLSVPSHRPEALAPAC</sequence>
<dbReference type="AlphaFoldDB" id="A0A2V2LBC3"/>
<organism evidence="1 2">
    <name type="scientific">Meridianimarinicoccus roseus</name>
    <dbReference type="NCBI Taxonomy" id="2072018"/>
    <lineage>
        <taxon>Bacteria</taxon>
        <taxon>Pseudomonadati</taxon>
        <taxon>Pseudomonadota</taxon>
        <taxon>Alphaproteobacteria</taxon>
        <taxon>Rhodobacterales</taxon>
        <taxon>Paracoccaceae</taxon>
        <taxon>Meridianimarinicoccus</taxon>
    </lineage>
</organism>
<comment type="caution">
    <text evidence="1">The sequence shown here is derived from an EMBL/GenBank/DDBJ whole genome shotgun (WGS) entry which is preliminary data.</text>
</comment>
<protein>
    <submittedName>
        <fullName evidence="1">Uncharacterized protein</fullName>
    </submittedName>
</protein>
<accession>A0A2V2LBC3</accession>